<dbReference type="SUPFAM" id="SSF55021">
    <property type="entry name" value="ACT-like"/>
    <property type="match status" value="1"/>
</dbReference>
<accession>A0A382CVZ8</accession>
<dbReference type="InterPro" id="IPR033655">
    <property type="entry name" value="TGS_RelA/SpoT"/>
</dbReference>
<dbReference type="SUPFAM" id="SSF81271">
    <property type="entry name" value="TGS-like"/>
    <property type="match status" value="1"/>
</dbReference>
<dbReference type="InterPro" id="IPR012675">
    <property type="entry name" value="Beta-grasp_dom_sf"/>
</dbReference>
<dbReference type="FunFam" id="3.10.20.30:FF:000002">
    <property type="entry name" value="GTP pyrophosphokinase (RelA/SpoT)"/>
    <property type="match status" value="1"/>
</dbReference>
<dbReference type="Pfam" id="PF19296">
    <property type="entry name" value="RelA_AH_RIS"/>
    <property type="match status" value="1"/>
</dbReference>
<name>A0A382CVZ8_9ZZZZ</name>
<dbReference type="EMBL" id="UINC01036078">
    <property type="protein sequence ID" value="SVB29497.1"/>
    <property type="molecule type" value="Genomic_DNA"/>
</dbReference>
<dbReference type="GO" id="GO:0005886">
    <property type="term" value="C:plasma membrane"/>
    <property type="evidence" value="ECO:0007669"/>
    <property type="project" value="TreeGrafter"/>
</dbReference>
<evidence type="ECO:0000259" key="3">
    <source>
        <dbReference type="PROSITE" id="PS51880"/>
    </source>
</evidence>
<dbReference type="PROSITE" id="PS51671">
    <property type="entry name" value="ACT"/>
    <property type="match status" value="1"/>
</dbReference>
<reference evidence="4" key="1">
    <citation type="submission" date="2018-05" db="EMBL/GenBank/DDBJ databases">
        <authorList>
            <person name="Lanie J.A."/>
            <person name="Ng W.-L."/>
            <person name="Kazmierczak K.M."/>
            <person name="Andrzejewski T.M."/>
            <person name="Davidsen T.M."/>
            <person name="Wayne K.J."/>
            <person name="Tettelin H."/>
            <person name="Glass J.I."/>
            <person name="Rusch D."/>
            <person name="Podicherti R."/>
            <person name="Tsui H.-C.T."/>
            <person name="Winkler M.E."/>
        </authorList>
    </citation>
    <scope>NUCLEOTIDE SEQUENCE</scope>
</reference>
<organism evidence="4">
    <name type="scientific">marine metagenome</name>
    <dbReference type="NCBI Taxonomy" id="408172"/>
    <lineage>
        <taxon>unclassified sequences</taxon>
        <taxon>metagenomes</taxon>
        <taxon>ecological metagenomes</taxon>
    </lineage>
</organism>
<dbReference type="InterPro" id="IPR045865">
    <property type="entry name" value="ACT-like_dom_sf"/>
</dbReference>
<dbReference type="InterPro" id="IPR002912">
    <property type="entry name" value="ACT_dom"/>
</dbReference>
<evidence type="ECO:0008006" key="5">
    <source>
        <dbReference type="Google" id="ProtNLM"/>
    </source>
</evidence>
<dbReference type="NCBIfam" id="TIGR00691">
    <property type="entry name" value="spoT_relA"/>
    <property type="match status" value="1"/>
</dbReference>
<dbReference type="Pfam" id="PF02824">
    <property type="entry name" value="TGS"/>
    <property type="match status" value="1"/>
</dbReference>
<dbReference type="GO" id="GO:0015969">
    <property type="term" value="P:guanosine tetraphosphate metabolic process"/>
    <property type="evidence" value="ECO:0007669"/>
    <property type="project" value="InterPro"/>
</dbReference>
<dbReference type="FunFam" id="3.30.460.10:FF:000001">
    <property type="entry name" value="GTP pyrophosphokinase RelA"/>
    <property type="match status" value="1"/>
</dbReference>
<dbReference type="PROSITE" id="PS51880">
    <property type="entry name" value="TGS"/>
    <property type="match status" value="1"/>
</dbReference>
<dbReference type="Gene3D" id="1.10.3210.10">
    <property type="entry name" value="Hypothetical protein af1432"/>
    <property type="match status" value="1"/>
</dbReference>
<evidence type="ECO:0000259" key="2">
    <source>
        <dbReference type="PROSITE" id="PS51671"/>
    </source>
</evidence>
<dbReference type="Gene3D" id="3.10.20.30">
    <property type="match status" value="1"/>
</dbReference>
<dbReference type="SMART" id="SM00954">
    <property type="entry name" value="RelA_SpoT"/>
    <property type="match status" value="1"/>
</dbReference>
<dbReference type="Pfam" id="PF04607">
    <property type="entry name" value="RelA_SpoT"/>
    <property type="match status" value="1"/>
</dbReference>
<dbReference type="InterPro" id="IPR004811">
    <property type="entry name" value="RelA/Spo_fam"/>
</dbReference>
<dbReference type="SUPFAM" id="SSF81301">
    <property type="entry name" value="Nucleotidyltransferase"/>
    <property type="match status" value="1"/>
</dbReference>
<comment type="similarity">
    <text evidence="1">Belongs to the RelA/SpoT family.</text>
</comment>
<dbReference type="CDD" id="cd01668">
    <property type="entry name" value="TGS_RSH"/>
    <property type="match status" value="1"/>
</dbReference>
<feature type="non-terminal residue" evidence="4">
    <location>
        <position position="1"/>
    </location>
</feature>
<sequence length="552" mass="61936">AIETRDVYAPLAHRLGMASVKAQLDDLVFQTLSPSTYKSIVAKVKSTKRQREKIIRDYIAPVEKELKSYNIIPEIFGRPKSYASINGKMKRRNKDFEDIYDVYAIRIIVEKVEQCYLALGIVHSLYTPVQERFKDFIATPKSNGYQSVHTTVIGPGGKMVEIQIRTDDMDDTAERGVAAHWVYKEGTNKTTEIDSNVKWLRELLEILTDETADPKEFMDLLKIDLFSGEIFVFTPAGDLVQLPVDATPVDFAFQVHTQVGLHCMGAKVNHTIVSLNTKLKSGDIVEIITGKSQVPSYGWQKFVVTSKARNSVNKYLKSVRQEESIKLGTEILEKTLRRLKMHDANQEFIDSYKKFGFADAESLLVALGNGTLIVRDMLSKLRPQEDGHMLASENENSNRFFDFARSKANGIVLDGITNLMVNFGKCCNPIPGDDLLGFVTRGRGVTVHQSSCKSLPVMTHETDRLIPVDWNVSRKDTFNVRLKIVGMDYKGLLKNLSECIAGQNVNISGVDSKVSGAIATAYFIVQVSSNRQLNRLVNKLKKIKNVDSVERA</sequence>
<dbReference type="InterPro" id="IPR045600">
    <property type="entry name" value="RelA/SpoT_AH_RIS"/>
</dbReference>
<dbReference type="Gene3D" id="3.30.70.260">
    <property type="match status" value="1"/>
</dbReference>
<evidence type="ECO:0000313" key="4">
    <source>
        <dbReference type="EMBL" id="SVB29497.1"/>
    </source>
</evidence>
<dbReference type="Gene3D" id="3.30.460.10">
    <property type="entry name" value="Beta Polymerase, domain 2"/>
    <property type="match status" value="1"/>
</dbReference>
<proteinExistence type="inferred from homology"/>
<dbReference type="InterPro" id="IPR004095">
    <property type="entry name" value="TGS"/>
</dbReference>
<dbReference type="PANTHER" id="PTHR21262:SF31">
    <property type="entry name" value="GTP PYROPHOSPHOKINASE"/>
    <property type="match status" value="1"/>
</dbReference>
<dbReference type="CDD" id="cd05399">
    <property type="entry name" value="NT_Rel-Spo_like"/>
    <property type="match status" value="1"/>
</dbReference>
<feature type="domain" description="TGS" evidence="3">
    <location>
        <begin position="228"/>
        <end position="289"/>
    </location>
</feature>
<dbReference type="CDD" id="cd04876">
    <property type="entry name" value="ACT_RelA-SpoT"/>
    <property type="match status" value="1"/>
</dbReference>
<protein>
    <recommendedName>
        <fullName evidence="5">TGS domain-containing protein</fullName>
    </recommendedName>
</protein>
<evidence type="ECO:0000256" key="1">
    <source>
        <dbReference type="ARBA" id="ARBA00007476"/>
    </source>
</evidence>
<dbReference type="AlphaFoldDB" id="A0A382CVZ8"/>
<gene>
    <name evidence="4" type="ORF">METZ01_LOCUS182351</name>
</gene>
<dbReference type="InterPro" id="IPR012676">
    <property type="entry name" value="TGS-like"/>
</dbReference>
<dbReference type="Pfam" id="PF13291">
    <property type="entry name" value="ACT_4"/>
    <property type="match status" value="1"/>
</dbReference>
<dbReference type="InterPro" id="IPR043519">
    <property type="entry name" value="NT_sf"/>
</dbReference>
<dbReference type="PANTHER" id="PTHR21262">
    <property type="entry name" value="GUANOSINE-3',5'-BIS DIPHOSPHATE 3'-PYROPHOSPHOHYDROLASE"/>
    <property type="match status" value="1"/>
</dbReference>
<dbReference type="InterPro" id="IPR007685">
    <property type="entry name" value="RelA_SpoT"/>
</dbReference>
<feature type="domain" description="ACT" evidence="2">
    <location>
        <begin position="481"/>
        <end position="552"/>
    </location>
</feature>